<dbReference type="GO" id="GO:0005737">
    <property type="term" value="C:cytoplasm"/>
    <property type="evidence" value="ECO:0007669"/>
    <property type="project" value="TreeGrafter"/>
</dbReference>
<dbReference type="PANTHER" id="PTHR32179:SF3">
    <property type="entry name" value="NICOTINATE-NUCLEOTIDE PYROPHOSPHORYLASE [CARBOXYLATING]"/>
    <property type="match status" value="1"/>
</dbReference>
<evidence type="ECO:0000259" key="14">
    <source>
        <dbReference type="Pfam" id="PF02749"/>
    </source>
</evidence>
<evidence type="ECO:0000259" key="13">
    <source>
        <dbReference type="Pfam" id="PF01729"/>
    </source>
</evidence>
<comment type="catalytic activity">
    <reaction evidence="10">
        <text>nicotinate beta-D-ribonucleotide + CO2 + diphosphate = quinolinate + 5-phospho-alpha-D-ribose 1-diphosphate + 2 H(+)</text>
        <dbReference type="Rhea" id="RHEA:12733"/>
        <dbReference type="ChEBI" id="CHEBI:15378"/>
        <dbReference type="ChEBI" id="CHEBI:16526"/>
        <dbReference type="ChEBI" id="CHEBI:29959"/>
        <dbReference type="ChEBI" id="CHEBI:33019"/>
        <dbReference type="ChEBI" id="CHEBI:57502"/>
        <dbReference type="ChEBI" id="CHEBI:58017"/>
        <dbReference type="EC" id="2.4.2.19"/>
    </reaction>
</comment>
<dbReference type="Pfam" id="PF02749">
    <property type="entry name" value="QRPTase_N"/>
    <property type="match status" value="1"/>
</dbReference>
<comment type="subunit">
    <text evidence="4">Hexamer formed by 3 homodimers.</text>
</comment>
<dbReference type="NCBIfam" id="TIGR00078">
    <property type="entry name" value="nadC"/>
    <property type="match status" value="1"/>
</dbReference>
<sequence>MTATAPHPPELPALLVEDQVRAALAEDLGRAGDVTTLATIGPNRQASAVLAAREPGVLAGLTLAQAAFRLIDPTIRFDTPLADGAPLSAGTVIATVSGRARALLSAERVALNYLMHLSGVASLTARFAAEIAHTHARITCTRKTLPGLRGVEKYAVRLGGGSNHRFGLDDAILIKDNHIAVAGGIAPALAAARAYAGHLLRIEIEVDTLDQFREALAAGAEVVLLDNMTPDQLAEAVALNAAHHGLIAGGDYVHAVKRTVLEASGNVALSTVRAIAESGVDFISTSKITMAAPTLDIGLDIAMA</sequence>
<reference evidence="15 16" key="1">
    <citation type="submission" date="2016-09" db="EMBL/GenBank/DDBJ databases">
        <title>Rhizobium sp. nov., a novel species isolated from the rice rhizosphere.</title>
        <authorList>
            <person name="Zhao J."/>
            <person name="Zhang X."/>
        </authorList>
    </citation>
    <scope>NUCLEOTIDE SEQUENCE [LARGE SCALE GENOMIC DNA]</scope>
    <source>
        <strain evidence="15 16">MH17</strain>
    </source>
</reference>
<dbReference type="InterPro" id="IPR002638">
    <property type="entry name" value="Quinolinate_PRibosylTrfase_C"/>
</dbReference>
<keyword evidence="8 12" id="KW-0808">Transferase</keyword>
<comment type="pathway">
    <text evidence="2">Cofactor biosynthesis; NAD(+) biosynthesis; nicotinate D-ribonucleotide from quinolinate: step 1/1.</text>
</comment>
<dbReference type="SUPFAM" id="SSF51690">
    <property type="entry name" value="Nicotinate/Quinolinate PRTase C-terminal domain-like"/>
    <property type="match status" value="1"/>
</dbReference>
<name>A0A1Q9AL16_9HYPH</name>
<dbReference type="RefSeq" id="WP_075634451.1">
    <property type="nucleotide sequence ID" value="NZ_MKIO01000025.1"/>
</dbReference>
<evidence type="ECO:0000256" key="12">
    <source>
        <dbReference type="PIRNR" id="PIRNR006250"/>
    </source>
</evidence>
<dbReference type="InterPro" id="IPR013785">
    <property type="entry name" value="Aldolase_TIM"/>
</dbReference>
<dbReference type="OrthoDB" id="9782546at2"/>
<evidence type="ECO:0000256" key="7">
    <source>
        <dbReference type="ARBA" id="ARBA00022676"/>
    </source>
</evidence>
<dbReference type="SUPFAM" id="SSF54675">
    <property type="entry name" value="Nicotinate/Quinolinate PRTase N-terminal domain-like"/>
    <property type="match status" value="1"/>
</dbReference>
<comment type="function">
    <text evidence="1">Involved in the catabolism of quinolinic acid (QA).</text>
</comment>
<feature type="domain" description="Quinolinate phosphoribosyl transferase N-terminal" evidence="14">
    <location>
        <begin position="33"/>
        <end position="118"/>
    </location>
</feature>
<organism evidence="15 16">
    <name type="scientific">Xaviernesmea rhizosphaerae</name>
    <dbReference type="NCBI Taxonomy" id="1672749"/>
    <lineage>
        <taxon>Bacteria</taxon>
        <taxon>Pseudomonadati</taxon>
        <taxon>Pseudomonadota</taxon>
        <taxon>Alphaproteobacteria</taxon>
        <taxon>Hyphomicrobiales</taxon>
        <taxon>Rhizobiaceae</taxon>
        <taxon>Rhizobium/Agrobacterium group</taxon>
        <taxon>Xaviernesmea</taxon>
    </lineage>
</organism>
<evidence type="ECO:0000256" key="8">
    <source>
        <dbReference type="ARBA" id="ARBA00022679"/>
    </source>
</evidence>
<evidence type="ECO:0000256" key="2">
    <source>
        <dbReference type="ARBA" id="ARBA00004893"/>
    </source>
</evidence>
<comment type="similarity">
    <text evidence="3 12">Belongs to the NadC/ModD family.</text>
</comment>
<keyword evidence="6" id="KW-0662">Pyridine nucleotide biosynthesis</keyword>
<dbReference type="UniPathway" id="UPA00253">
    <property type="reaction ID" value="UER00331"/>
</dbReference>
<dbReference type="Pfam" id="PF01729">
    <property type="entry name" value="QRPTase_C"/>
    <property type="match status" value="1"/>
</dbReference>
<dbReference type="FunFam" id="3.90.1170.20:FF:000001">
    <property type="entry name" value="Nicotinate-nucleotide diphosphorylase (Carboxylating)"/>
    <property type="match status" value="1"/>
</dbReference>
<dbReference type="EC" id="2.4.2.19" evidence="5"/>
<dbReference type="Gene3D" id="3.20.20.70">
    <property type="entry name" value="Aldolase class I"/>
    <property type="match status" value="1"/>
</dbReference>
<dbReference type="PANTHER" id="PTHR32179">
    <property type="entry name" value="NICOTINATE-NUCLEOTIDE PYROPHOSPHORYLASE [CARBOXYLATING]"/>
    <property type="match status" value="1"/>
</dbReference>
<dbReference type="InterPro" id="IPR004393">
    <property type="entry name" value="NadC"/>
</dbReference>
<keyword evidence="7 12" id="KW-0328">Glycosyltransferase</keyword>
<dbReference type="STRING" id="1672749.BJF92_02330"/>
<evidence type="ECO:0000313" key="16">
    <source>
        <dbReference type="Proteomes" id="UP000186143"/>
    </source>
</evidence>
<dbReference type="GO" id="GO:0034213">
    <property type="term" value="P:quinolinate catabolic process"/>
    <property type="evidence" value="ECO:0007669"/>
    <property type="project" value="TreeGrafter"/>
</dbReference>
<dbReference type="CDD" id="cd01572">
    <property type="entry name" value="QPRTase"/>
    <property type="match status" value="1"/>
</dbReference>
<dbReference type="GO" id="GO:0009435">
    <property type="term" value="P:NAD+ biosynthetic process"/>
    <property type="evidence" value="ECO:0007669"/>
    <property type="project" value="UniProtKB-UniPathway"/>
</dbReference>
<comment type="caution">
    <text evidence="15">The sequence shown here is derived from an EMBL/GenBank/DDBJ whole genome shotgun (WGS) entry which is preliminary data.</text>
</comment>
<dbReference type="InterPro" id="IPR027277">
    <property type="entry name" value="NadC/ModD"/>
</dbReference>
<feature type="domain" description="Quinolinate phosphoribosyl transferase C-terminal" evidence="13">
    <location>
        <begin position="120"/>
        <end position="300"/>
    </location>
</feature>
<evidence type="ECO:0000256" key="1">
    <source>
        <dbReference type="ARBA" id="ARBA00003237"/>
    </source>
</evidence>
<dbReference type="InterPro" id="IPR036068">
    <property type="entry name" value="Nicotinate_pribotase-like_C"/>
</dbReference>
<accession>A0A1Q9AL16</accession>
<dbReference type="GO" id="GO:0004514">
    <property type="term" value="F:nicotinate-nucleotide diphosphorylase (carboxylating) activity"/>
    <property type="evidence" value="ECO:0007669"/>
    <property type="project" value="UniProtKB-EC"/>
</dbReference>
<proteinExistence type="inferred from homology"/>
<evidence type="ECO:0000256" key="6">
    <source>
        <dbReference type="ARBA" id="ARBA00022642"/>
    </source>
</evidence>
<dbReference type="FunFam" id="3.20.20.70:FF:000030">
    <property type="entry name" value="Nicotinate-nucleotide pyrophosphorylase, carboxylating"/>
    <property type="match status" value="1"/>
</dbReference>
<evidence type="ECO:0000256" key="11">
    <source>
        <dbReference type="ARBA" id="ARBA00069173"/>
    </source>
</evidence>
<evidence type="ECO:0000256" key="10">
    <source>
        <dbReference type="ARBA" id="ARBA00047445"/>
    </source>
</evidence>
<evidence type="ECO:0000313" key="15">
    <source>
        <dbReference type="EMBL" id="OLP55965.1"/>
    </source>
</evidence>
<evidence type="ECO:0000256" key="5">
    <source>
        <dbReference type="ARBA" id="ARBA00011944"/>
    </source>
</evidence>
<evidence type="ECO:0000256" key="3">
    <source>
        <dbReference type="ARBA" id="ARBA00009400"/>
    </source>
</evidence>
<dbReference type="AlphaFoldDB" id="A0A1Q9AL16"/>
<evidence type="ECO:0000256" key="9">
    <source>
        <dbReference type="ARBA" id="ARBA00033102"/>
    </source>
</evidence>
<dbReference type="InterPro" id="IPR022412">
    <property type="entry name" value="Quinolinate_PRibosylTrfase_N"/>
</dbReference>
<dbReference type="InterPro" id="IPR037128">
    <property type="entry name" value="Quinolinate_PRibosylTase_N_sf"/>
</dbReference>
<gene>
    <name evidence="15" type="ORF">BJF92_02330</name>
</gene>
<dbReference type="Proteomes" id="UP000186143">
    <property type="component" value="Unassembled WGS sequence"/>
</dbReference>
<evidence type="ECO:0000256" key="4">
    <source>
        <dbReference type="ARBA" id="ARBA00011218"/>
    </source>
</evidence>
<dbReference type="PIRSF" id="PIRSF006250">
    <property type="entry name" value="NadC_ModD"/>
    <property type="match status" value="1"/>
</dbReference>
<dbReference type="EMBL" id="MKIO01000025">
    <property type="protein sequence ID" value="OLP55965.1"/>
    <property type="molecule type" value="Genomic_DNA"/>
</dbReference>
<protein>
    <recommendedName>
        <fullName evidence="11">Probable nicotinate-nucleotide pyrophosphorylase [carboxylating]</fullName>
        <ecNumber evidence="5">2.4.2.19</ecNumber>
    </recommendedName>
    <alternativeName>
        <fullName evidence="9">Quinolinate phosphoribosyltransferase [decarboxylating]</fullName>
    </alternativeName>
</protein>
<dbReference type="Gene3D" id="3.90.1170.20">
    <property type="entry name" value="Quinolinate phosphoribosyl transferase, N-terminal domain"/>
    <property type="match status" value="1"/>
</dbReference>